<organism evidence="10 11">
    <name type="scientific">Phodopus roborovskii</name>
    <name type="common">Roborovski's desert hamster</name>
    <name type="synonym">Cricetulus roborovskii</name>
    <dbReference type="NCBI Taxonomy" id="109678"/>
    <lineage>
        <taxon>Eukaryota</taxon>
        <taxon>Metazoa</taxon>
        <taxon>Chordata</taxon>
        <taxon>Craniata</taxon>
        <taxon>Vertebrata</taxon>
        <taxon>Euteleostomi</taxon>
        <taxon>Mammalia</taxon>
        <taxon>Eutheria</taxon>
        <taxon>Euarchontoglires</taxon>
        <taxon>Glires</taxon>
        <taxon>Rodentia</taxon>
        <taxon>Myomorpha</taxon>
        <taxon>Muroidea</taxon>
        <taxon>Cricetidae</taxon>
        <taxon>Cricetinae</taxon>
        <taxon>Phodopus</taxon>
    </lineage>
</organism>
<gene>
    <name evidence="10" type="primary">Mup20</name>
    <name evidence="10" type="ORF">PHOROB_LOCUS7754</name>
</gene>
<keyword evidence="5" id="KW-0590">Pheromone-binding</keyword>
<feature type="domain" description="Lipocalin/cytosolic fatty-acid binding" evidence="9">
    <location>
        <begin position="39"/>
        <end position="178"/>
    </location>
</feature>
<evidence type="ECO:0000256" key="8">
    <source>
        <dbReference type="SAM" id="SignalP"/>
    </source>
</evidence>
<sequence length="216" mass="25018">MKLLQVLLLLGLEMMLVCVHAEGKTSLIGKNFNPEKIDGEWYTIGLASDKREKIEEHGSMRVFVEYIHFLKNSSLAYKFHIIENGKCNELYLVTDKTEEDGEYEVKYDGYNRYIMLDVDYNDYIIVRLVNIKNGETFQLMELYGRTPDLSSNIKRKFGDISKMYGIPEENIFDLTKSDRCLHARGRGKALAFRWVISSKNEKQVGKNETLPKALVL</sequence>
<dbReference type="GO" id="GO:0005550">
    <property type="term" value="F:pheromone binding"/>
    <property type="evidence" value="ECO:0007669"/>
    <property type="project" value="UniProtKB-KW"/>
</dbReference>
<dbReference type="PRINTS" id="PR01221">
    <property type="entry name" value="MAJORURINARY"/>
</dbReference>
<dbReference type="PANTHER" id="PTHR11430">
    <property type="entry name" value="LIPOCALIN"/>
    <property type="match status" value="1"/>
</dbReference>
<dbReference type="GO" id="GO:0005615">
    <property type="term" value="C:extracellular space"/>
    <property type="evidence" value="ECO:0007669"/>
    <property type="project" value="TreeGrafter"/>
</dbReference>
<dbReference type="Gene3D" id="2.40.128.20">
    <property type="match status" value="1"/>
</dbReference>
<dbReference type="InterPro" id="IPR002971">
    <property type="entry name" value="Maj_urinary"/>
</dbReference>
<reference evidence="10" key="1">
    <citation type="submission" date="2022-06" db="EMBL/GenBank/DDBJ databases">
        <authorList>
            <person name="Andreotti S."/>
            <person name="Wyler E."/>
        </authorList>
    </citation>
    <scope>NUCLEOTIDE SEQUENCE</scope>
</reference>
<dbReference type="EMBL" id="CALSGD010001430">
    <property type="protein sequence ID" value="CAH6790437.1"/>
    <property type="molecule type" value="Genomic_DNA"/>
</dbReference>
<keyword evidence="6" id="KW-1015">Disulfide bond</keyword>
<evidence type="ECO:0000256" key="7">
    <source>
        <dbReference type="RuleBase" id="RU003695"/>
    </source>
</evidence>
<dbReference type="FunFam" id="2.40.128.20:FF:000008">
    <property type="entry name" value="Major urinary protein"/>
    <property type="match status" value="1"/>
</dbReference>
<evidence type="ECO:0000313" key="11">
    <source>
        <dbReference type="Proteomes" id="UP001152836"/>
    </source>
</evidence>
<dbReference type="InterPro" id="IPR012674">
    <property type="entry name" value="Calycin"/>
</dbReference>
<accession>A0AAU9ZDV5</accession>
<evidence type="ECO:0000256" key="6">
    <source>
        <dbReference type="ARBA" id="ARBA00023157"/>
    </source>
</evidence>
<feature type="chain" id="PRO_5043740147" evidence="8">
    <location>
        <begin position="22"/>
        <end position="216"/>
    </location>
</feature>
<comment type="caution">
    <text evidence="10">The sequence shown here is derived from an EMBL/GenBank/DDBJ whole genome shotgun (WGS) entry which is preliminary data.</text>
</comment>
<dbReference type="PANTHER" id="PTHR11430:SF76">
    <property type="entry name" value="MAJOR URINARY PROTEIN 1-RELATED"/>
    <property type="match status" value="1"/>
</dbReference>
<dbReference type="PROSITE" id="PS00213">
    <property type="entry name" value="LIPOCALIN"/>
    <property type="match status" value="1"/>
</dbReference>
<evidence type="ECO:0000259" key="9">
    <source>
        <dbReference type="Pfam" id="PF00061"/>
    </source>
</evidence>
<evidence type="ECO:0000256" key="3">
    <source>
        <dbReference type="ARBA" id="ARBA00022525"/>
    </source>
</evidence>
<dbReference type="SUPFAM" id="SSF50814">
    <property type="entry name" value="Lipocalins"/>
    <property type="match status" value="1"/>
</dbReference>
<dbReference type="InterPro" id="IPR000566">
    <property type="entry name" value="Lipocln_cytosolic_FA-bd_dom"/>
</dbReference>
<protein>
    <submittedName>
        <fullName evidence="10">Mup20 protein</fullName>
    </submittedName>
</protein>
<keyword evidence="3" id="KW-0964">Secreted</keyword>
<dbReference type="PRINTS" id="PR00179">
    <property type="entry name" value="LIPOCALIN"/>
</dbReference>
<name>A0AAU9ZDV5_PHORO</name>
<keyword evidence="11" id="KW-1185">Reference proteome</keyword>
<evidence type="ECO:0000256" key="5">
    <source>
        <dbReference type="ARBA" id="ARBA00023106"/>
    </source>
</evidence>
<dbReference type="Proteomes" id="UP001152836">
    <property type="component" value="Unassembled WGS sequence"/>
</dbReference>
<dbReference type="InterPro" id="IPR022272">
    <property type="entry name" value="Lipocalin_CS"/>
</dbReference>
<dbReference type="InterPro" id="IPR002345">
    <property type="entry name" value="Lipocalin"/>
</dbReference>
<evidence type="ECO:0000256" key="1">
    <source>
        <dbReference type="ARBA" id="ARBA00004613"/>
    </source>
</evidence>
<evidence type="ECO:0000256" key="4">
    <source>
        <dbReference type="ARBA" id="ARBA00022729"/>
    </source>
</evidence>
<feature type="signal peptide" evidence="8">
    <location>
        <begin position="1"/>
        <end position="21"/>
    </location>
</feature>
<dbReference type="AlphaFoldDB" id="A0AAU9ZDV5"/>
<comment type="subcellular location">
    <subcellularLocation>
        <location evidence="1">Secreted</location>
    </subcellularLocation>
</comment>
<keyword evidence="4 8" id="KW-0732">Signal</keyword>
<proteinExistence type="inferred from homology"/>
<evidence type="ECO:0000313" key="10">
    <source>
        <dbReference type="EMBL" id="CAH6790437.1"/>
    </source>
</evidence>
<dbReference type="GO" id="GO:0036094">
    <property type="term" value="F:small molecule binding"/>
    <property type="evidence" value="ECO:0007669"/>
    <property type="project" value="InterPro"/>
</dbReference>
<comment type="similarity">
    <text evidence="2 7">Belongs to the calycin superfamily. Lipocalin family.</text>
</comment>
<dbReference type="Pfam" id="PF00061">
    <property type="entry name" value="Lipocalin"/>
    <property type="match status" value="1"/>
</dbReference>
<evidence type="ECO:0000256" key="2">
    <source>
        <dbReference type="ARBA" id="ARBA00006889"/>
    </source>
</evidence>